<evidence type="ECO:0000259" key="5">
    <source>
        <dbReference type="Pfam" id="PF08547"/>
    </source>
</evidence>
<dbReference type="InterPro" id="IPR039131">
    <property type="entry name" value="NDUFAF1"/>
</dbReference>
<keyword evidence="3" id="KW-0496">Mitochondrion</keyword>
<dbReference type="EMBL" id="VUJU01000243">
    <property type="protein sequence ID" value="KAF0771861.1"/>
    <property type="molecule type" value="Genomic_DNA"/>
</dbReference>
<dbReference type="Pfam" id="PF08547">
    <property type="entry name" value="CIA30"/>
    <property type="match status" value="1"/>
</dbReference>
<keyword evidence="4" id="KW-0143">Chaperone</keyword>
<evidence type="ECO:0000256" key="3">
    <source>
        <dbReference type="ARBA" id="ARBA00023128"/>
    </source>
</evidence>
<proteinExistence type="inferred from homology"/>
<feature type="domain" description="NADH:ubiquinone oxidoreductase intermediate-associated protein 30" evidence="5">
    <location>
        <begin position="106"/>
        <end position="279"/>
    </location>
</feature>
<keyword evidence="7" id="KW-1185">Reference proteome</keyword>
<comment type="subcellular location">
    <subcellularLocation>
        <location evidence="1">Mitochondrion</location>
    </subcellularLocation>
</comment>
<dbReference type="GO" id="GO:0032981">
    <property type="term" value="P:mitochondrial respiratory chain complex I assembly"/>
    <property type="evidence" value="ECO:0007669"/>
    <property type="project" value="TreeGrafter"/>
</dbReference>
<evidence type="ECO:0000256" key="4">
    <source>
        <dbReference type="ARBA" id="ARBA00023186"/>
    </source>
</evidence>
<evidence type="ECO:0000313" key="6">
    <source>
        <dbReference type="EMBL" id="KAF0771861.1"/>
    </source>
</evidence>
<sequence>MQRVKILTVVLSRNRWKGPFGVHSAVTDWTRPRRVHTSCATFEFHEFDKRSGYDTGFEIADTRIERIRLGLKQLKKEIKLWKKEVKEVLICDPIFDYRPGEVDVYWRFYEESSLDHWIVTSDSDHAEGFSKCELKISNQGYGLFHGNLCSRVPKDGRIQNSGYCNMITKRVSKSFQRDSFLDWSPYTHLNLRLRGDGRSYLINIHVSGQFDIMWNDVFTFVLYTRGGPYWQTTRIPFSKFFFASKGRIQDKQAPLPLYRITNFGITVSDKADGPFQLELDYIGADFDPTHHEETAYEILFDSKCFNFLLSNISTITSFNPIISKQTSPTGVVLQ</sequence>
<protein>
    <submittedName>
        <fullName evidence="6">Complex I intermediate-associated protein 30, mitochondrial</fullName>
    </submittedName>
</protein>
<dbReference type="GO" id="GO:0051082">
    <property type="term" value="F:unfolded protein binding"/>
    <property type="evidence" value="ECO:0007669"/>
    <property type="project" value="TreeGrafter"/>
</dbReference>
<organism evidence="6 7">
    <name type="scientific">Aphis craccivora</name>
    <name type="common">Cowpea aphid</name>
    <dbReference type="NCBI Taxonomy" id="307492"/>
    <lineage>
        <taxon>Eukaryota</taxon>
        <taxon>Metazoa</taxon>
        <taxon>Ecdysozoa</taxon>
        <taxon>Arthropoda</taxon>
        <taxon>Hexapoda</taxon>
        <taxon>Insecta</taxon>
        <taxon>Pterygota</taxon>
        <taxon>Neoptera</taxon>
        <taxon>Paraneoptera</taxon>
        <taxon>Hemiptera</taxon>
        <taxon>Sternorrhyncha</taxon>
        <taxon>Aphidomorpha</taxon>
        <taxon>Aphidoidea</taxon>
        <taxon>Aphididae</taxon>
        <taxon>Aphidini</taxon>
        <taxon>Aphis</taxon>
        <taxon>Aphis</taxon>
    </lineage>
</organism>
<dbReference type="PANTHER" id="PTHR13194:SF18">
    <property type="entry name" value="COMPLEX I INTERMEDIATE-ASSOCIATED PROTEIN 30, MITOCHONDRIAL"/>
    <property type="match status" value="1"/>
</dbReference>
<comment type="caution">
    <text evidence="6">The sequence shown here is derived from an EMBL/GenBank/DDBJ whole genome shotgun (WGS) entry which is preliminary data.</text>
</comment>
<dbReference type="OrthoDB" id="42561at2759"/>
<dbReference type="InterPro" id="IPR013857">
    <property type="entry name" value="NADH-UbQ_OxRdtase-assoc_prot30"/>
</dbReference>
<accession>A0A6G0ZLN0</accession>
<name>A0A6G0ZLN0_APHCR</name>
<dbReference type="SUPFAM" id="SSF49785">
    <property type="entry name" value="Galactose-binding domain-like"/>
    <property type="match status" value="1"/>
</dbReference>
<dbReference type="Proteomes" id="UP000478052">
    <property type="component" value="Unassembled WGS sequence"/>
</dbReference>
<dbReference type="PANTHER" id="PTHR13194">
    <property type="entry name" value="COMPLEX I INTERMEDIATE-ASSOCIATED PROTEIN 30"/>
    <property type="match status" value="1"/>
</dbReference>
<evidence type="ECO:0000256" key="2">
    <source>
        <dbReference type="ARBA" id="ARBA00007884"/>
    </source>
</evidence>
<gene>
    <name evidence="6" type="ORF">FWK35_00006012</name>
</gene>
<dbReference type="GO" id="GO:0006120">
    <property type="term" value="P:mitochondrial electron transport, NADH to ubiquinone"/>
    <property type="evidence" value="ECO:0007669"/>
    <property type="project" value="TreeGrafter"/>
</dbReference>
<evidence type="ECO:0000313" key="7">
    <source>
        <dbReference type="Proteomes" id="UP000478052"/>
    </source>
</evidence>
<dbReference type="InterPro" id="IPR008979">
    <property type="entry name" value="Galactose-bd-like_sf"/>
</dbReference>
<dbReference type="GO" id="GO:0005739">
    <property type="term" value="C:mitochondrion"/>
    <property type="evidence" value="ECO:0007669"/>
    <property type="project" value="UniProtKB-SubCell"/>
</dbReference>
<evidence type="ECO:0000256" key="1">
    <source>
        <dbReference type="ARBA" id="ARBA00004173"/>
    </source>
</evidence>
<comment type="similarity">
    <text evidence="2">Belongs to the CIA30 family.</text>
</comment>
<dbReference type="AlphaFoldDB" id="A0A6G0ZLN0"/>
<reference evidence="6 7" key="1">
    <citation type="submission" date="2019-08" db="EMBL/GenBank/DDBJ databases">
        <title>Whole genome of Aphis craccivora.</title>
        <authorList>
            <person name="Voronova N.V."/>
            <person name="Shulinski R.S."/>
            <person name="Bandarenka Y.V."/>
            <person name="Zhorov D.G."/>
            <person name="Warner D."/>
        </authorList>
    </citation>
    <scope>NUCLEOTIDE SEQUENCE [LARGE SCALE GENOMIC DNA]</scope>
    <source>
        <strain evidence="6">180601</strain>
        <tissue evidence="6">Whole Body</tissue>
    </source>
</reference>